<feature type="compositionally biased region" description="Gly residues" evidence="1">
    <location>
        <begin position="64"/>
        <end position="81"/>
    </location>
</feature>
<reference evidence="3 4" key="1">
    <citation type="submission" date="2016-10" db="EMBL/GenBank/DDBJ databases">
        <authorList>
            <person name="de Groot N.N."/>
        </authorList>
    </citation>
    <scope>NUCLEOTIDE SEQUENCE [LARGE SCALE GENOMIC DNA]</scope>
    <source>
        <strain evidence="3 4">DSM 44993</strain>
    </source>
</reference>
<feature type="transmembrane region" description="Helical" evidence="2">
    <location>
        <begin position="33"/>
        <end position="53"/>
    </location>
</feature>
<accession>A0A1H8Y3G1</accession>
<evidence type="ECO:0000256" key="2">
    <source>
        <dbReference type="SAM" id="Phobius"/>
    </source>
</evidence>
<keyword evidence="2" id="KW-0812">Transmembrane</keyword>
<organism evidence="3 4">
    <name type="scientific">Amycolatopsis saalfeldensis</name>
    <dbReference type="NCBI Taxonomy" id="394193"/>
    <lineage>
        <taxon>Bacteria</taxon>
        <taxon>Bacillati</taxon>
        <taxon>Actinomycetota</taxon>
        <taxon>Actinomycetes</taxon>
        <taxon>Pseudonocardiales</taxon>
        <taxon>Pseudonocardiaceae</taxon>
        <taxon>Amycolatopsis</taxon>
    </lineage>
</organism>
<protein>
    <recommendedName>
        <fullName evidence="5">DUF5666 domain-containing protein</fullName>
    </recommendedName>
</protein>
<evidence type="ECO:0000313" key="4">
    <source>
        <dbReference type="Proteomes" id="UP000198582"/>
    </source>
</evidence>
<feature type="compositionally biased region" description="Low complexity" evidence="1">
    <location>
        <begin position="54"/>
        <end position="63"/>
    </location>
</feature>
<dbReference type="STRING" id="394193.SAMN04489732_110173"/>
<dbReference type="AlphaFoldDB" id="A0A1H8Y3G1"/>
<keyword evidence="2" id="KW-0472">Membrane</keyword>
<dbReference type="EMBL" id="FOEF01000010">
    <property type="protein sequence ID" value="SEP46068.1"/>
    <property type="molecule type" value="Genomic_DNA"/>
</dbReference>
<feature type="region of interest" description="Disordered" evidence="1">
    <location>
        <begin position="1"/>
        <end position="28"/>
    </location>
</feature>
<gene>
    <name evidence="3" type="ORF">SAMN04489732_110173</name>
</gene>
<dbReference type="Proteomes" id="UP000198582">
    <property type="component" value="Unassembled WGS sequence"/>
</dbReference>
<name>A0A1H8Y3G1_9PSEU</name>
<evidence type="ECO:0008006" key="5">
    <source>
        <dbReference type="Google" id="ProtNLM"/>
    </source>
</evidence>
<keyword evidence="4" id="KW-1185">Reference proteome</keyword>
<sequence length="176" mass="16553">MPPDPGPSTQDTWGGATPPAPGGGAAWSGRRKWVAGGVAAVIVVGGGAGIWAASSSSSTDASGATGGGPGSGQFGGRGAPGGAATLSTALHGEFVTAGTSGGYVTEFLQKGKVTALSATSLTAQSADGFTKVYTIDATTATGVTNGEEVTIVATTSGSTATATSITETSATGGPGN</sequence>
<feature type="region of interest" description="Disordered" evidence="1">
    <location>
        <begin position="156"/>
        <end position="176"/>
    </location>
</feature>
<evidence type="ECO:0000313" key="3">
    <source>
        <dbReference type="EMBL" id="SEP46068.1"/>
    </source>
</evidence>
<feature type="region of interest" description="Disordered" evidence="1">
    <location>
        <begin position="54"/>
        <end position="85"/>
    </location>
</feature>
<evidence type="ECO:0000256" key="1">
    <source>
        <dbReference type="SAM" id="MobiDB-lite"/>
    </source>
</evidence>
<dbReference type="RefSeq" id="WP_091619513.1">
    <property type="nucleotide sequence ID" value="NZ_FOEF01000010.1"/>
</dbReference>
<keyword evidence="2" id="KW-1133">Transmembrane helix</keyword>
<proteinExistence type="predicted"/>